<dbReference type="GO" id="GO:0003677">
    <property type="term" value="F:DNA binding"/>
    <property type="evidence" value="ECO:0007669"/>
    <property type="project" value="UniProtKB-KW"/>
</dbReference>
<dbReference type="InterPro" id="IPR000551">
    <property type="entry name" value="MerR-type_HTH_dom"/>
</dbReference>
<dbReference type="PANTHER" id="PTHR30204">
    <property type="entry name" value="REDOX-CYCLING DRUG-SENSING TRANSCRIPTIONAL ACTIVATOR SOXR"/>
    <property type="match status" value="1"/>
</dbReference>
<dbReference type="CDD" id="cd01104">
    <property type="entry name" value="HTH_MlrA-CarA"/>
    <property type="match status" value="1"/>
</dbReference>
<evidence type="ECO:0000313" key="5">
    <source>
        <dbReference type="EMBL" id="SMA45951.1"/>
    </source>
</evidence>
<dbReference type="OrthoDB" id="9800334at2"/>
<dbReference type="GO" id="GO:0003700">
    <property type="term" value="F:DNA-binding transcription factor activity"/>
    <property type="evidence" value="ECO:0007669"/>
    <property type="project" value="InterPro"/>
</dbReference>
<accession>A0A1X7AIY4</accession>
<organism evidence="5 6">
    <name type="scientific">Parendozoicomonas haliclonae</name>
    <dbReference type="NCBI Taxonomy" id="1960125"/>
    <lineage>
        <taxon>Bacteria</taxon>
        <taxon>Pseudomonadati</taxon>
        <taxon>Pseudomonadota</taxon>
        <taxon>Gammaproteobacteria</taxon>
        <taxon>Oceanospirillales</taxon>
        <taxon>Endozoicomonadaceae</taxon>
        <taxon>Parendozoicomonas</taxon>
    </lineage>
</organism>
<dbReference type="PROSITE" id="PS50937">
    <property type="entry name" value="HTH_MERR_2"/>
    <property type="match status" value="1"/>
</dbReference>
<feature type="domain" description="HTH merR-type" evidence="4">
    <location>
        <begin position="10"/>
        <end position="79"/>
    </location>
</feature>
<evidence type="ECO:0000256" key="3">
    <source>
        <dbReference type="ARBA" id="ARBA00023163"/>
    </source>
</evidence>
<proteinExistence type="predicted"/>
<keyword evidence="3" id="KW-0804">Transcription</keyword>
<dbReference type="SMART" id="SM00422">
    <property type="entry name" value="HTH_MERR"/>
    <property type="match status" value="1"/>
</dbReference>
<dbReference type="PANTHER" id="PTHR30204:SF67">
    <property type="entry name" value="HTH-TYPE TRANSCRIPTIONAL REGULATOR MLRA-RELATED"/>
    <property type="match status" value="1"/>
</dbReference>
<keyword evidence="2" id="KW-0238">DNA-binding</keyword>
<dbReference type="InterPro" id="IPR047057">
    <property type="entry name" value="MerR_fam"/>
</dbReference>
<dbReference type="AlphaFoldDB" id="A0A1X7AIY4"/>
<dbReference type="SUPFAM" id="SSF46955">
    <property type="entry name" value="Putative DNA-binding domain"/>
    <property type="match status" value="1"/>
</dbReference>
<dbReference type="EMBL" id="FWPT01000004">
    <property type="protein sequence ID" value="SMA45951.1"/>
    <property type="molecule type" value="Genomic_DNA"/>
</dbReference>
<evidence type="ECO:0000313" key="6">
    <source>
        <dbReference type="Proteomes" id="UP000196573"/>
    </source>
</evidence>
<dbReference type="Gene3D" id="1.10.1660.10">
    <property type="match status" value="1"/>
</dbReference>
<reference evidence="5 6" key="1">
    <citation type="submission" date="2017-03" db="EMBL/GenBank/DDBJ databases">
        <authorList>
            <person name="Afonso C.L."/>
            <person name="Miller P.J."/>
            <person name="Scott M.A."/>
            <person name="Spackman E."/>
            <person name="Goraichik I."/>
            <person name="Dimitrov K.M."/>
            <person name="Suarez D.L."/>
            <person name="Swayne D.E."/>
        </authorList>
    </citation>
    <scope>NUCLEOTIDE SEQUENCE [LARGE SCALE GENOMIC DNA]</scope>
    <source>
        <strain evidence="5">SB41UT1</strain>
    </source>
</reference>
<dbReference type="InterPro" id="IPR009061">
    <property type="entry name" value="DNA-bd_dom_put_sf"/>
</dbReference>
<gene>
    <name evidence="5" type="primary">ycgE</name>
    <name evidence="5" type="ORF">EHSB41UT_02044</name>
</gene>
<evidence type="ECO:0000259" key="4">
    <source>
        <dbReference type="PROSITE" id="PS50937"/>
    </source>
</evidence>
<keyword evidence="1" id="KW-0805">Transcription regulation</keyword>
<evidence type="ECO:0000256" key="1">
    <source>
        <dbReference type="ARBA" id="ARBA00023015"/>
    </source>
</evidence>
<dbReference type="RefSeq" id="WP_087109469.1">
    <property type="nucleotide sequence ID" value="NZ_CBCSCN010000002.1"/>
</dbReference>
<name>A0A1X7AIY4_9GAMM</name>
<protein>
    <submittedName>
        <fullName evidence="5">HTH-type transcriptional repressor YcgE</fullName>
    </submittedName>
</protein>
<dbReference type="Proteomes" id="UP000196573">
    <property type="component" value="Unassembled WGS sequence"/>
</dbReference>
<sequence>MNNNNDDVKLYPIREVSSITGVHPVTLRAWERRYGLITPLRTSKGHRVYNDEHIARIQIITEWIDRGVPVGKVKSLLEHSQENISQLAADSDDEWLQHQQHFLNALENFDAVKMGSVWTEYHKLYPAEVITERLVRPVLERADANCASAVQGAAAERAFLHAHLRNWIGTRIYHANQQRSEKVVLCACLPEEADDRDTLLLALSACERGGQVRLLQPGLLMDEVNVAAVRSHCDYVLLHSDRALQRDTLERGLPGLMQLVNCQVAISGHSSVIHQTELEALGVLCLGENPGCSVKRLLEQ</sequence>
<evidence type="ECO:0000256" key="2">
    <source>
        <dbReference type="ARBA" id="ARBA00023125"/>
    </source>
</evidence>
<keyword evidence="6" id="KW-1185">Reference proteome</keyword>
<dbReference type="Pfam" id="PF13411">
    <property type="entry name" value="MerR_1"/>
    <property type="match status" value="1"/>
</dbReference>